<keyword evidence="2" id="KW-0325">Glycoprotein</keyword>
<dbReference type="EMBL" id="VTPC01091213">
    <property type="protein sequence ID" value="KAF2879195.1"/>
    <property type="molecule type" value="Genomic_DNA"/>
</dbReference>
<evidence type="ECO:0000259" key="3">
    <source>
        <dbReference type="Pfam" id="PF00135"/>
    </source>
</evidence>
<dbReference type="OrthoDB" id="3200163at2759"/>
<evidence type="ECO:0000313" key="4">
    <source>
        <dbReference type="EMBL" id="KAF2879195.1"/>
    </source>
</evidence>
<dbReference type="InterPro" id="IPR002018">
    <property type="entry name" value="CarbesteraseB"/>
</dbReference>
<dbReference type="InterPro" id="IPR029058">
    <property type="entry name" value="AB_hydrolase_fold"/>
</dbReference>
<dbReference type="Gene3D" id="3.40.50.1820">
    <property type="entry name" value="alpha/beta hydrolase"/>
    <property type="match status" value="1"/>
</dbReference>
<dbReference type="Pfam" id="PF00135">
    <property type="entry name" value="COesterase"/>
    <property type="match status" value="1"/>
</dbReference>
<proteinExistence type="inferred from homology"/>
<dbReference type="PANTHER" id="PTHR43903">
    <property type="entry name" value="NEUROLIGIN"/>
    <property type="match status" value="1"/>
</dbReference>
<protein>
    <recommendedName>
        <fullName evidence="3">Carboxylesterase type B domain-containing protein</fullName>
    </recommendedName>
</protein>
<evidence type="ECO:0000256" key="2">
    <source>
        <dbReference type="ARBA" id="ARBA00023180"/>
    </source>
</evidence>
<sequence length="193" mass="20751">MNGSRTYRFLNANTDPYSRSPANYGLMDQIAALHWLQENIAVFGGDPTNVTVVGHGTGAACVNFLLTSSAVPEGGKEIEQHSEEIREAIAGSTKGEKQERNLDKKGIGPYDLGLYENETVPLLHRIGSEVVNGLFPVTKRDSPGATTELKPVIGTLMTWLLLAKDVAAASNNFVNKSLAISNKLVSCRSPRGP</sequence>
<organism evidence="4 5">
    <name type="scientific">Ignelater luminosus</name>
    <name type="common">Cucubano</name>
    <name type="synonym">Pyrophorus luminosus</name>
    <dbReference type="NCBI Taxonomy" id="2038154"/>
    <lineage>
        <taxon>Eukaryota</taxon>
        <taxon>Metazoa</taxon>
        <taxon>Ecdysozoa</taxon>
        <taxon>Arthropoda</taxon>
        <taxon>Hexapoda</taxon>
        <taxon>Insecta</taxon>
        <taxon>Pterygota</taxon>
        <taxon>Neoptera</taxon>
        <taxon>Endopterygota</taxon>
        <taxon>Coleoptera</taxon>
        <taxon>Polyphaga</taxon>
        <taxon>Elateriformia</taxon>
        <taxon>Elateroidea</taxon>
        <taxon>Elateridae</taxon>
        <taxon>Agrypninae</taxon>
        <taxon>Pyrophorini</taxon>
        <taxon>Ignelater</taxon>
    </lineage>
</organism>
<feature type="domain" description="Carboxylesterase type B" evidence="3">
    <location>
        <begin position="18"/>
        <end position="70"/>
    </location>
</feature>
<name>A0A8K0FVT5_IGNLU</name>
<evidence type="ECO:0000313" key="5">
    <source>
        <dbReference type="Proteomes" id="UP000801492"/>
    </source>
</evidence>
<comment type="similarity">
    <text evidence="1">Belongs to the type-B carboxylesterase/lipase family.</text>
</comment>
<evidence type="ECO:0000256" key="1">
    <source>
        <dbReference type="ARBA" id="ARBA00005964"/>
    </source>
</evidence>
<dbReference type="Proteomes" id="UP000801492">
    <property type="component" value="Unassembled WGS sequence"/>
</dbReference>
<comment type="caution">
    <text evidence="4">The sequence shown here is derived from an EMBL/GenBank/DDBJ whole genome shotgun (WGS) entry which is preliminary data.</text>
</comment>
<accession>A0A8K0FVT5</accession>
<dbReference type="SUPFAM" id="SSF53474">
    <property type="entry name" value="alpha/beta-Hydrolases"/>
    <property type="match status" value="1"/>
</dbReference>
<gene>
    <name evidence="4" type="ORF">ILUMI_26974</name>
</gene>
<dbReference type="AlphaFoldDB" id="A0A8K0FVT5"/>
<reference evidence="4" key="1">
    <citation type="submission" date="2019-08" db="EMBL/GenBank/DDBJ databases">
        <title>The genome of the North American firefly Photinus pyralis.</title>
        <authorList>
            <consortium name="Photinus pyralis genome working group"/>
            <person name="Fallon T.R."/>
            <person name="Sander Lower S.E."/>
            <person name="Weng J.-K."/>
        </authorList>
    </citation>
    <scope>NUCLEOTIDE SEQUENCE</scope>
    <source>
        <strain evidence="4">TRF0915ILg1</strain>
        <tissue evidence="4">Whole body</tissue>
    </source>
</reference>
<dbReference type="InterPro" id="IPR051093">
    <property type="entry name" value="Neuroligin/BSAL"/>
</dbReference>
<keyword evidence="5" id="KW-1185">Reference proteome</keyword>